<dbReference type="InterPro" id="IPR012337">
    <property type="entry name" value="RNaseH-like_sf"/>
</dbReference>
<dbReference type="InterPro" id="IPR008906">
    <property type="entry name" value="HATC_C_dom"/>
</dbReference>
<dbReference type="InterPro" id="IPR052035">
    <property type="entry name" value="ZnF_BED_domain_contain"/>
</dbReference>
<feature type="region of interest" description="Disordered" evidence="1">
    <location>
        <begin position="1"/>
        <end position="26"/>
    </location>
</feature>
<feature type="domain" description="HAT C-terminal dimerisation" evidence="2">
    <location>
        <begin position="209"/>
        <end position="291"/>
    </location>
</feature>
<dbReference type="PANTHER" id="PTHR46481">
    <property type="entry name" value="ZINC FINGER BED DOMAIN-CONTAINING PROTEIN 4"/>
    <property type="match status" value="1"/>
</dbReference>
<dbReference type="GO" id="GO:0046983">
    <property type="term" value="F:protein dimerization activity"/>
    <property type="evidence" value="ECO:0007669"/>
    <property type="project" value="InterPro"/>
</dbReference>
<dbReference type="EMBL" id="OIVN01005619">
    <property type="protein sequence ID" value="SPD23326.1"/>
    <property type="molecule type" value="Genomic_DNA"/>
</dbReference>
<dbReference type="SUPFAM" id="SSF53098">
    <property type="entry name" value="Ribonuclease H-like"/>
    <property type="match status" value="1"/>
</dbReference>
<organism evidence="3">
    <name type="scientific">Fagus sylvatica</name>
    <name type="common">Beechnut</name>
    <dbReference type="NCBI Taxonomy" id="28930"/>
    <lineage>
        <taxon>Eukaryota</taxon>
        <taxon>Viridiplantae</taxon>
        <taxon>Streptophyta</taxon>
        <taxon>Embryophyta</taxon>
        <taxon>Tracheophyta</taxon>
        <taxon>Spermatophyta</taxon>
        <taxon>Magnoliopsida</taxon>
        <taxon>eudicotyledons</taxon>
        <taxon>Gunneridae</taxon>
        <taxon>Pentapetalae</taxon>
        <taxon>rosids</taxon>
        <taxon>fabids</taxon>
        <taxon>Fagales</taxon>
        <taxon>Fagaceae</taxon>
        <taxon>Fagus</taxon>
    </lineage>
</organism>
<evidence type="ECO:0000259" key="2">
    <source>
        <dbReference type="Pfam" id="PF05699"/>
    </source>
</evidence>
<reference evidence="3" key="1">
    <citation type="submission" date="2018-02" db="EMBL/GenBank/DDBJ databases">
        <authorList>
            <person name="Cohen D.B."/>
            <person name="Kent A.D."/>
        </authorList>
    </citation>
    <scope>NUCLEOTIDE SEQUENCE</scope>
</reference>
<gene>
    <name evidence="3" type="ORF">FSB_LOCUS51208</name>
</gene>
<feature type="compositionally biased region" description="Low complexity" evidence="1">
    <location>
        <begin position="1"/>
        <end position="25"/>
    </location>
</feature>
<evidence type="ECO:0000313" key="3">
    <source>
        <dbReference type="EMBL" id="SPD23326.1"/>
    </source>
</evidence>
<dbReference type="PANTHER" id="PTHR46481:SF11">
    <property type="entry name" value="ZINC FINGER BED DOMAIN-CONTAINING PROTEIN RICESLEEPER 2-LIKE"/>
    <property type="match status" value="1"/>
</dbReference>
<dbReference type="AlphaFoldDB" id="A0A2N9IBQ2"/>
<name>A0A2N9IBQ2_FAGSY</name>
<accession>A0A2N9IBQ2</accession>
<evidence type="ECO:0000256" key="1">
    <source>
        <dbReference type="SAM" id="MobiDB-lite"/>
    </source>
</evidence>
<dbReference type="Pfam" id="PF05699">
    <property type="entry name" value="Dimer_Tnp_hAT"/>
    <property type="match status" value="1"/>
</dbReference>
<proteinExistence type="predicted"/>
<feature type="region of interest" description="Disordered" evidence="1">
    <location>
        <begin position="313"/>
        <end position="333"/>
    </location>
</feature>
<sequence length="333" mass="37525">MSTHETIGSSNPSSSSTPIESSESPLMVHEDNRTLCSCPTPMDTQIDGQPENEDVEGIRKLTLNVLLEWNIDRKLCTVTMDNCSTNDAVINIIIDKLQRSSLVMRGSMLHMCCAAHVLNLIVKDGLGVIGPCIEKVRDSVGLWTASTKRRQRVRDICYEMLRDYNFGRMGKEANRDTCVSEDVVAVDDSLVNFDNFVCQKKKGRNTKLELDHYLEDDLMPRTLDFDILAWWKANGPKYPTLQQIARDILTIPVLTVTSESAFSTSKRLLSPHRSKLYPKTMEALMCAQNWLWAGIKGTSSTKEEDMDIQNILDDYDDEDESGVTRMEESGNDS</sequence>
<protein>
    <recommendedName>
        <fullName evidence="2">HAT C-terminal dimerisation domain-containing protein</fullName>
    </recommendedName>
</protein>